<dbReference type="PANTHER" id="PTHR38354">
    <property type="entry name" value="SIGNAL PEPTIDASE COMPLEX-LIKE PROTEIN DTM1"/>
    <property type="match status" value="1"/>
</dbReference>
<protein>
    <submittedName>
        <fullName evidence="8">Signal peptidase complex subunit 1-like isoform X1</fullName>
    </submittedName>
</protein>
<feature type="transmembrane region" description="Helical" evidence="7">
    <location>
        <begin position="89"/>
        <end position="107"/>
    </location>
</feature>
<dbReference type="PANTHER" id="PTHR38354:SF2">
    <property type="entry name" value="SIGNAL PEPTIDASE COMPLEX-LIKE PROTEIN DTM1"/>
    <property type="match status" value="1"/>
</dbReference>
<feature type="transmembrane region" description="Helical" evidence="7">
    <location>
        <begin position="6"/>
        <end position="25"/>
    </location>
</feature>
<evidence type="ECO:0000256" key="6">
    <source>
        <dbReference type="ARBA" id="ARBA00023136"/>
    </source>
</evidence>
<dbReference type="InParanoid" id="A0A7J7D0Z3"/>
<comment type="similarity">
    <text evidence="2">Belongs to the SPCS1 family.</text>
</comment>
<accession>A0A7J7D0Z3</accession>
<gene>
    <name evidence="8" type="ORF">HS088_TW12G00946</name>
</gene>
<feature type="transmembrane region" description="Helical" evidence="7">
    <location>
        <begin position="32"/>
        <end position="50"/>
    </location>
</feature>
<keyword evidence="6 7" id="KW-0472">Membrane</keyword>
<evidence type="ECO:0000256" key="5">
    <source>
        <dbReference type="ARBA" id="ARBA00022989"/>
    </source>
</evidence>
<keyword evidence="4" id="KW-0256">Endoplasmic reticulum</keyword>
<dbReference type="Pfam" id="PF06645">
    <property type="entry name" value="SPC12"/>
    <property type="match status" value="1"/>
</dbReference>
<dbReference type="Proteomes" id="UP000593562">
    <property type="component" value="Unassembled WGS sequence"/>
</dbReference>
<evidence type="ECO:0000256" key="4">
    <source>
        <dbReference type="ARBA" id="ARBA00022824"/>
    </source>
</evidence>
<keyword evidence="3 7" id="KW-0812">Transmembrane</keyword>
<dbReference type="InterPro" id="IPR009542">
    <property type="entry name" value="Spc1/SPCS1"/>
</dbReference>
<dbReference type="EMBL" id="JAAARO010000012">
    <property type="protein sequence ID" value="KAF5739736.1"/>
    <property type="molecule type" value="Genomic_DNA"/>
</dbReference>
<dbReference type="GO" id="GO:0048658">
    <property type="term" value="P:anther wall tapetum development"/>
    <property type="evidence" value="ECO:0007669"/>
    <property type="project" value="InterPro"/>
</dbReference>
<comment type="caution">
    <text evidence="8">The sequence shown here is derived from an EMBL/GenBank/DDBJ whole genome shotgun (WGS) entry which is preliminary data.</text>
</comment>
<evidence type="ECO:0000256" key="7">
    <source>
        <dbReference type="SAM" id="Phobius"/>
    </source>
</evidence>
<dbReference type="FunCoup" id="A0A7J7D0Z3">
    <property type="interactions" value="392"/>
</dbReference>
<name>A0A7J7D0Z3_TRIWF</name>
<evidence type="ECO:0000256" key="2">
    <source>
        <dbReference type="ARBA" id="ARBA00005245"/>
    </source>
</evidence>
<dbReference type="AlphaFoldDB" id="A0A7J7D0Z3"/>
<dbReference type="OrthoDB" id="1861824at2759"/>
<evidence type="ECO:0000256" key="3">
    <source>
        <dbReference type="ARBA" id="ARBA00022692"/>
    </source>
</evidence>
<evidence type="ECO:0000313" key="9">
    <source>
        <dbReference type="Proteomes" id="UP000593562"/>
    </source>
</evidence>
<dbReference type="InterPro" id="IPR039955">
    <property type="entry name" value="DTM1"/>
</dbReference>
<comment type="subcellular location">
    <subcellularLocation>
        <location evidence="1">Endoplasmic reticulum membrane</location>
        <topology evidence="1">Multi-pass membrane protein</topology>
    </subcellularLocation>
</comment>
<evidence type="ECO:0000256" key="1">
    <source>
        <dbReference type="ARBA" id="ARBA00004477"/>
    </source>
</evidence>
<sequence>MANDAALRSCLVWLAVIMVVVGLCTHSFKKIMVTYVVGILLIAGVLLPDWDFFSRDFSRWGSPITFQEKAAAEAQRSGPLRYRIYPIRLVAYTTIYSFALYKWWWFISS</sequence>
<organism evidence="8 9">
    <name type="scientific">Tripterygium wilfordii</name>
    <name type="common">Thunder God vine</name>
    <dbReference type="NCBI Taxonomy" id="458696"/>
    <lineage>
        <taxon>Eukaryota</taxon>
        <taxon>Viridiplantae</taxon>
        <taxon>Streptophyta</taxon>
        <taxon>Embryophyta</taxon>
        <taxon>Tracheophyta</taxon>
        <taxon>Spermatophyta</taxon>
        <taxon>Magnoliopsida</taxon>
        <taxon>eudicotyledons</taxon>
        <taxon>Gunneridae</taxon>
        <taxon>Pentapetalae</taxon>
        <taxon>rosids</taxon>
        <taxon>fabids</taxon>
        <taxon>Celastrales</taxon>
        <taxon>Celastraceae</taxon>
        <taxon>Tripterygium</taxon>
    </lineage>
</organism>
<proteinExistence type="inferred from homology"/>
<keyword evidence="9" id="KW-1185">Reference proteome</keyword>
<dbReference type="GO" id="GO:0006465">
    <property type="term" value="P:signal peptide processing"/>
    <property type="evidence" value="ECO:0007669"/>
    <property type="project" value="InterPro"/>
</dbReference>
<reference evidence="8 9" key="1">
    <citation type="journal article" date="2020" name="Nat. Commun.">
        <title>Genome of Tripterygium wilfordii and identification of cytochrome P450 involved in triptolide biosynthesis.</title>
        <authorList>
            <person name="Tu L."/>
            <person name="Su P."/>
            <person name="Zhang Z."/>
            <person name="Gao L."/>
            <person name="Wang J."/>
            <person name="Hu T."/>
            <person name="Zhou J."/>
            <person name="Zhang Y."/>
            <person name="Zhao Y."/>
            <person name="Liu Y."/>
            <person name="Song Y."/>
            <person name="Tong Y."/>
            <person name="Lu Y."/>
            <person name="Yang J."/>
            <person name="Xu C."/>
            <person name="Jia M."/>
            <person name="Peters R.J."/>
            <person name="Huang L."/>
            <person name="Gao W."/>
        </authorList>
    </citation>
    <scope>NUCLEOTIDE SEQUENCE [LARGE SCALE GENOMIC DNA]</scope>
    <source>
        <strain evidence="9">cv. XIE 37</strain>
        <tissue evidence="8">Leaf</tissue>
    </source>
</reference>
<dbReference type="GO" id="GO:0005787">
    <property type="term" value="C:signal peptidase complex"/>
    <property type="evidence" value="ECO:0007669"/>
    <property type="project" value="InterPro"/>
</dbReference>
<evidence type="ECO:0000313" key="8">
    <source>
        <dbReference type="EMBL" id="KAF5739736.1"/>
    </source>
</evidence>
<keyword evidence="5 7" id="KW-1133">Transmembrane helix</keyword>